<gene>
    <name evidence="1" type="ORF">MB84_28230</name>
</gene>
<organism evidence="1 2">
    <name type="scientific">Pandoraea oxalativorans</name>
    <dbReference type="NCBI Taxonomy" id="573737"/>
    <lineage>
        <taxon>Bacteria</taxon>
        <taxon>Pseudomonadati</taxon>
        <taxon>Pseudomonadota</taxon>
        <taxon>Betaproteobacteria</taxon>
        <taxon>Burkholderiales</taxon>
        <taxon>Burkholderiaceae</taxon>
        <taxon>Pandoraea</taxon>
    </lineage>
</organism>
<dbReference type="PATRIC" id="fig|573737.6.peg.5551"/>
<name>A0A0G3IHQ0_9BURK</name>
<geneLocation type="plasmid" evidence="1 2">
    <name>pPO70-1</name>
</geneLocation>
<protein>
    <submittedName>
        <fullName evidence="1">Uncharacterized protein</fullName>
    </submittedName>
</protein>
<proteinExistence type="predicted"/>
<keyword evidence="1" id="KW-0614">Plasmid</keyword>
<dbReference type="AlphaFoldDB" id="A0A0G3IHQ0"/>
<sequence length="63" mass="6796">MSNAFPLGDRDRVEESLHGRLAIAPSTLMRSPRGGLVKRWSRSELQCGGAVVAGVDFLAKATR</sequence>
<evidence type="ECO:0000313" key="1">
    <source>
        <dbReference type="EMBL" id="AKK24710.1"/>
    </source>
</evidence>
<evidence type="ECO:0000313" key="2">
    <source>
        <dbReference type="Proteomes" id="UP000035050"/>
    </source>
</evidence>
<dbReference type="Proteomes" id="UP000035050">
    <property type="component" value="Plasmid pPO70-1"/>
</dbReference>
<reference evidence="1" key="1">
    <citation type="submission" date="2016-06" db="EMBL/GenBank/DDBJ databases">
        <title>Pandoraea oxalativorans DSM 23570 Genome Sequencing.</title>
        <authorList>
            <person name="Ee R."/>
            <person name="Lim Y.-L."/>
            <person name="Yong D."/>
            <person name="Yin W.-F."/>
            <person name="Chan K.-G."/>
        </authorList>
    </citation>
    <scope>NUCLEOTIDE SEQUENCE</scope>
    <source>
        <strain evidence="1">DSM 23570</strain>
        <plasmid evidence="1">pPO70-1</plasmid>
    </source>
</reference>
<keyword evidence="2" id="KW-1185">Reference proteome</keyword>
<accession>A0A0G3IHQ0</accession>
<dbReference type="KEGG" id="pox:MB84_28230"/>
<dbReference type="EMBL" id="CP011518">
    <property type="protein sequence ID" value="AKK24710.1"/>
    <property type="molecule type" value="Genomic_DNA"/>
</dbReference>